<evidence type="ECO:0000313" key="4">
    <source>
        <dbReference type="EMBL" id="NYJ74049.1"/>
    </source>
</evidence>
<gene>
    <name evidence="4" type="ORF">HNR15_001012</name>
</gene>
<dbReference type="InterPro" id="IPR014710">
    <property type="entry name" value="RmlC-like_jellyroll"/>
</dbReference>
<dbReference type="PANTHER" id="PTHR13903:SF8">
    <property type="entry name" value="PIRIN"/>
    <property type="match status" value="1"/>
</dbReference>
<organism evidence="4 5">
    <name type="scientific">Allobranchiibius huperziae</name>
    <dbReference type="NCBI Taxonomy" id="1874116"/>
    <lineage>
        <taxon>Bacteria</taxon>
        <taxon>Bacillati</taxon>
        <taxon>Actinomycetota</taxon>
        <taxon>Actinomycetes</taxon>
        <taxon>Micrococcales</taxon>
        <taxon>Dermacoccaceae</taxon>
        <taxon>Allobranchiibius</taxon>
    </lineage>
</organism>
<dbReference type="PROSITE" id="PS51729">
    <property type="entry name" value="GNAT_YJDJ"/>
    <property type="match status" value="1"/>
</dbReference>
<dbReference type="EMBL" id="JACCFW010000001">
    <property type="protein sequence ID" value="NYJ74049.1"/>
    <property type="molecule type" value="Genomic_DNA"/>
</dbReference>
<dbReference type="Pfam" id="PF02678">
    <property type="entry name" value="Pirin"/>
    <property type="match status" value="1"/>
</dbReference>
<dbReference type="InterPro" id="IPR012093">
    <property type="entry name" value="Pirin"/>
</dbReference>
<dbReference type="InterPro" id="IPR031165">
    <property type="entry name" value="GNAT_YJDJ"/>
</dbReference>
<comment type="caution">
    <text evidence="4">The sequence shown here is derived from an EMBL/GenBank/DDBJ whole genome shotgun (WGS) entry which is preliminary data.</text>
</comment>
<dbReference type="Pfam" id="PF05726">
    <property type="entry name" value="Pirin_C"/>
    <property type="match status" value="1"/>
</dbReference>
<proteinExistence type="inferred from homology"/>
<dbReference type="AlphaFoldDB" id="A0A853DDJ0"/>
<evidence type="ECO:0000313" key="5">
    <source>
        <dbReference type="Proteomes" id="UP000571817"/>
    </source>
</evidence>
<dbReference type="Gene3D" id="3.40.630.30">
    <property type="match status" value="1"/>
</dbReference>
<dbReference type="InterPro" id="IPR016181">
    <property type="entry name" value="Acyl_CoA_acyltransferase"/>
</dbReference>
<dbReference type="InterPro" id="IPR003829">
    <property type="entry name" value="Pirin_N_dom"/>
</dbReference>
<evidence type="ECO:0000256" key="2">
    <source>
        <dbReference type="RuleBase" id="RU003457"/>
    </source>
</evidence>
<comment type="similarity">
    <text evidence="1 2">Belongs to the pirin family.</text>
</comment>
<sequence>MSNTDERPQEVDCHAEPATAAVDGRLAVEILQSREVPLGGPRAMTVRRTLPQRQRSLIGAWCFADHYGPDDVSTTGGMDVPPHPHTGLQTVSWLFSGEVEHRDTLGSHAMVRPGELNLMTAGVGIAHTEVSTARTTILEGVQLWVALPDADRDTDPAFEHYVPPEVRLPGARARVFLGDLLGSRSPVHTFTPLLGAELTLGPGAHLDIRVRTDFEHGLLIDTGEVLVGETRVLRAQLAYVGTGADTIVVTNTGDGPARLILLGGTPFGEEVLMWWNFVGRTHEEIVRYREQWETGSLRFGQVQGYTGEIQHLAAPRLPNAVLRPRRNPAPEAGPMPTVTVSDHPEQHRYEVFDDGTLAGFSAYADRGGQRVVFHTEVAQEYGGRGLGTMLVAQLLEHIRTSGRRVVAVCPLVAAYLDKHRDQYADIADPVTPDVLSWLQSRSTGTAR</sequence>
<feature type="domain" description="N-acetyltransferase" evidence="3">
    <location>
        <begin position="341"/>
        <end position="428"/>
    </location>
</feature>
<dbReference type="InterPro" id="IPR008778">
    <property type="entry name" value="Pirin_C_dom"/>
</dbReference>
<keyword evidence="5" id="KW-1185">Reference proteome</keyword>
<name>A0A853DDJ0_9MICO</name>
<dbReference type="CDD" id="cd02909">
    <property type="entry name" value="cupin_pirin_N"/>
    <property type="match status" value="1"/>
</dbReference>
<accession>A0A853DDJ0</accession>
<dbReference type="SUPFAM" id="SSF55729">
    <property type="entry name" value="Acyl-CoA N-acyltransferases (Nat)"/>
    <property type="match status" value="1"/>
</dbReference>
<dbReference type="SUPFAM" id="SSF51182">
    <property type="entry name" value="RmlC-like cupins"/>
    <property type="match status" value="1"/>
</dbReference>
<dbReference type="Proteomes" id="UP000571817">
    <property type="component" value="Unassembled WGS sequence"/>
</dbReference>
<dbReference type="RefSeq" id="WP_179479680.1">
    <property type="nucleotide sequence ID" value="NZ_JACCFW010000001.1"/>
</dbReference>
<dbReference type="Gene3D" id="2.60.120.10">
    <property type="entry name" value="Jelly Rolls"/>
    <property type="match status" value="1"/>
</dbReference>
<dbReference type="InterPro" id="IPR011051">
    <property type="entry name" value="RmlC_Cupin_sf"/>
</dbReference>
<dbReference type="CDD" id="cd04301">
    <property type="entry name" value="NAT_SF"/>
    <property type="match status" value="1"/>
</dbReference>
<reference evidence="4 5" key="1">
    <citation type="submission" date="2020-07" db="EMBL/GenBank/DDBJ databases">
        <title>Sequencing the genomes of 1000 actinobacteria strains.</title>
        <authorList>
            <person name="Klenk H.-P."/>
        </authorList>
    </citation>
    <scope>NUCLEOTIDE SEQUENCE [LARGE SCALE GENOMIC DNA]</scope>
    <source>
        <strain evidence="4 5">DSM 29531</strain>
    </source>
</reference>
<protein>
    <recommendedName>
        <fullName evidence="3">N-acetyltransferase domain-containing protein</fullName>
    </recommendedName>
</protein>
<evidence type="ECO:0000256" key="1">
    <source>
        <dbReference type="ARBA" id="ARBA00008416"/>
    </source>
</evidence>
<evidence type="ECO:0000259" key="3">
    <source>
        <dbReference type="PROSITE" id="PS51729"/>
    </source>
</evidence>
<dbReference type="CDD" id="cd02247">
    <property type="entry name" value="cupin_pirin_C"/>
    <property type="match status" value="1"/>
</dbReference>
<dbReference type="Pfam" id="PF14542">
    <property type="entry name" value="Acetyltransf_CG"/>
    <property type="match status" value="1"/>
</dbReference>
<dbReference type="PANTHER" id="PTHR13903">
    <property type="entry name" value="PIRIN-RELATED"/>
    <property type="match status" value="1"/>
</dbReference>